<name>A0A0A9BYR4_ARUDO</name>
<accession>A0A0A9BYR4</accession>
<feature type="transmembrane region" description="Helical" evidence="1">
    <location>
        <begin position="7"/>
        <end position="25"/>
    </location>
</feature>
<dbReference type="AlphaFoldDB" id="A0A0A9BYR4"/>
<organism evidence="2">
    <name type="scientific">Arundo donax</name>
    <name type="common">Giant reed</name>
    <name type="synonym">Donax arundinaceus</name>
    <dbReference type="NCBI Taxonomy" id="35708"/>
    <lineage>
        <taxon>Eukaryota</taxon>
        <taxon>Viridiplantae</taxon>
        <taxon>Streptophyta</taxon>
        <taxon>Embryophyta</taxon>
        <taxon>Tracheophyta</taxon>
        <taxon>Spermatophyta</taxon>
        <taxon>Magnoliopsida</taxon>
        <taxon>Liliopsida</taxon>
        <taxon>Poales</taxon>
        <taxon>Poaceae</taxon>
        <taxon>PACMAD clade</taxon>
        <taxon>Arundinoideae</taxon>
        <taxon>Arundineae</taxon>
        <taxon>Arundo</taxon>
    </lineage>
</organism>
<evidence type="ECO:0000256" key="1">
    <source>
        <dbReference type="SAM" id="Phobius"/>
    </source>
</evidence>
<keyword evidence="1" id="KW-1133">Transmembrane helix</keyword>
<dbReference type="EMBL" id="GBRH01231595">
    <property type="protein sequence ID" value="JAD66300.1"/>
    <property type="molecule type" value="Transcribed_RNA"/>
</dbReference>
<sequence length="51" mass="5790">MISLGLILSNMFSFSLFFLDIYSVYEMAPSLLHLIAVVCFQLQCFQISASH</sequence>
<keyword evidence="1" id="KW-0472">Membrane</keyword>
<protein>
    <submittedName>
        <fullName evidence="2">Uncharacterized protein</fullName>
    </submittedName>
</protein>
<reference evidence="2" key="2">
    <citation type="journal article" date="2015" name="Data Brief">
        <title>Shoot transcriptome of the giant reed, Arundo donax.</title>
        <authorList>
            <person name="Barrero R.A."/>
            <person name="Guerrero F.D."/>
            <person name="Moolhuijzen P."/>
            <person name="Goolsby J.A."/>
            <person name="Tidwell J."/>
            <person name="Bellgard S.E."/>
            <person name="Bellgard M.I."/>
        </authorList>
    </citation>
    <scope>NUCLEOTIDE SEQUENCE</scope>
    <source>
        <tissue evidence="2">Shoot tissue taken approximately 20 cm above the soil surface</tissue>
    </source>
</reference>
<keyword evidence="1" id="KW-0812">Transmembrane</keyword>
<reference evidence="2" key="1">
    <citation type="submission" date="2014-09" db="EMBL/GenBank/DDBJ databases">
        <authorList>
            <person name="Magalhaes I.L.F."/>
            <person name="Oliveira U."/>
            <person name="Santos F.R."/>
            <person name="Vidigal T.H.D.A."/>
            <person name="Brescovit A.D."/>
            <person name="Santos A.J."/>
        </authorList>
    </citation>
    <scope>NUCLEOTIDE SEQUENCE</scope>
    <source>
        <tissue evidence="2">Shoot tissue taken approximately 20 cm above the soil surface</tissue>
    </source>
</reference>
<proteinExistence type="predicted"/>
<evidence type="ECO:0000313" key="2">
    <source>
        <dbReference type="EMBL" id="JAD66300.1"/>
    </source>
</evidence>